<evidence type="ECO:0000259" key="3">
    <source>
        <dbReference type="SMART" id="SM01193"/>
    </source>
</evidence>
<evidence type="ECO:0000313" key="4">
    <source>
        <dbReference type="EMBL" id="KAK9020994.1"/>
    </source>
</evidence>
<dbReference type="PRINTS" id="PR00148">
    <property type="entry name" value="ENOLASE"/>
</dbReference>
<dbReference type="SUPFAM" id="SSF54826">
    <property type="entry name" value="Enolase N-terminal domain-like"/>
    <property type="match status" value="1"/>
</dbReference>
<dbReference type="SUPFAM" id="SSF48592">
    <property type="entry name" value="GroEL equatorial domain-like"/>
    <property type="match status" value="1"/>
</dbReference>
<evidence type="ECO:0000256" key="1">
    <source>
        <dbReference type="ARBA" id="ARBA00006607"/>
    </source>
</evidence>
<dbReference type="SMART" id="SM01193">
    <property type="entry name" value="Enolase_N"/>
    <property type="match status" value="1"/>
</dbReference>
<dbReference type="InterPro" id="IPR020811">
    <property type="entry name" value="Enolase_N"/>
</dbReference>
<dbReference type="InterPro" id="IPR029017">
    <property type="entry name" value="Enolase-like_N"/>
</dbReference>
<dbReference type="Gene3D" id="1.10.560.10">
    <property type="entry name" value="GroEL-like equatorial domain"/>
    <property type="match status" value="1"/>
</dbReference>
<evidence type="ECO:0000313" key="5">
    <source>
        <dbReference type="Proteomes" id="UP001396334"/>
    </source>
</evidence>
<dbReference type="Gene3D" id="3.30.390.10">
    <property type="entry name" value="Enolase-like, N-terminal domain"/>
    <property type="match status" value="1"/>
</dbReference>
<comment type="similarity">
    <text evidence="1">Belongs to the chaperonin (HSP60) family.</text>
</comment>
<proteinExistence type="inferred from homology"/>
<reference evidence="4 5" key="1">
    <citation type="journal article" date="2024" name="G3 (Bethesda)">
        <title>Genome assembly of Hibiscus sabdariffa L. provides insights into metabolisms of medicinal natural products.</title>
        <authorList>
            <person name="Kim T."/>
        </authorList>
    </citation>
    <scope>NUCLEOTIDE SEQUENCE [LARGE SCALE GENOMIC DNA]</scope>
    <source>
        <strain evidence="4">TK-2024</strain>
        <tissue evidence="4">Old leaves</tissue>
    </source>
</reference>
<keyword evidence="2" id="KW-0143">Chaperone</keyword>
<comment type="caution">
    <text evidence="4">The sequence shown here is derived from an EMBL/GenBank/DDBJ whole genome shotgun (WGS) entry which is preliminary data.</text>
</comment>
<accession>A0ABR2S7Q0</accession>
<dbReference type="Proteomes" id="UP001396334">
    <property type="component" value="Unassembled WGS sequence"/>
</dbReference>
<name>A0ABR2S7Q0_9ROSI</name>
<dbReference type="InterPro" id="IPR000941">
    <property type="entry name" value="Enolase"/>
</dbReference>
<protein>
    <recommendedName>
        <fullName evidence="3">Enolase N-terminal domain-containing protein</fullName>
    </recommendedName>
</protein>
<sequence length="311" mass="33963">MRARAAVPSVASTRIYEALELRDGGSDYPRKCVSKAVVKVNTIIGPALFGKNPTEQTAIDNFMVQNEWGWCKPKLGTNALLDVSIVISNTGTEVKIIPLYKHINNHAGNKKLVLAVPTFNVINGSRLSWKRNYAAKDIKIGVEAQALMLKGVEELVDAVRVTMGPKGRNVVIEQSLGAPNVTKEIVVVTSLKSRARMISTSEEIAQVGTISSLNVVVKVLVLALKRQRPSLIVAEDIESEALATLIFNKLRVEIKVCAIKAPGFDENMKASLHDLVVFIGGEVITEELGMNLEDKVLPLDEGNVMNQYCYV</sequence>
<dbReference type="EMBL" id="JBBPBN010000016">
    <property type="protein sequence ID" value="KAK9020994.1"/>
    <property type="molecule type" value="Genomic_DNA"/>
</dbReference>
<dbReference type="InterPro" id="IPR001844">
    <property type="entry name" value="Cpn60/GroEL"/>
</dbReference>
<dbReference type="InterPro" id="IPR027413">
    <property type="entry name" value="GROEL-like_equatorial_sf"/>
</dbReference>
<dbReference type="SUPFAM" id="SSF52029">
    <property type="entry name" value="GroEL apical domain-like"/>
    <property type="match status" value="1"/>
</dbReference>
<dbReference type="Pfam" id="PF03952">
    <property type="entry name" value="Enolase_N"/>
    <property type="match status" value="1"/>
</dbReference>
<keyword evidence="5" id="KW-1185">Reference proteome</keyword>
<dbReference type="PANTHER" id="PTHR45633">
    <property type="entry name" value="60 KDA HEAT SHOCK PROTEIN, MITOCHONDRIAL"/>
    <property type="match status" value="1"/>
</dbReference>
<gene>
    <name evidence="4" type="ORF">V6N11_011005</name>
</gene>
<dbReference type="InterPro" id="IPR027409">
    <property type="entry name" value="GroEL-like_apical_dom_sf"/>
</dbReference>
<evidence type="ECO:0000256" key="2">
    <source>
        <dbReference type="ARBA" id="ARBA00023186"/>
    </source>
</evidence>
<organism evidence="4 5">
    <name type="scientific">Hibiscus sabdariffa</name>
    <name type="common">roselle</name>
    <dbReference type="NCBI Taxonomy" id="183260"/>
    <lineage>
        <taxon>Eukaryota</taxon>
        <taxon>Viridiplantae</taxon>
        <taxon>Streptophyta</taxon>
        <taxon>Embryophyta</taxon>
        <taxon>Tracheophyta</taxon>
        <taxon>Spermatophyta</taxon>
        <taxon>Magnoliopsida</taxon>
        <taxon>eudicotyledons</taxon>
        <taxon>Gunneridae</taxon>
        <taxon>Pentapetalae</taxon>
        <taxon>rosids</taxon>
        <taxon>malvids</taxon>
        <taxon>Malvales</taxon>
        <taxon>Malvaceae</taxon>
        <taxon>Malvoideae</taxon>
        <taxon>Hibiscus</taxon>
    </lineage>
</organism>
<feature type="domain" description="Enolase N-terminal" evidence="3">
    <location>
        <begin position="1"/>
        <end position="103"/>
    </location>
</feature>
<dbReference type="Gene3D" id="3.50.7.10">
    <property type="entry name" value="GroEL"/>
    <property type="match status" value="1"/>
</dbReference>